<evidence type="ECO:0000313" key="8">
    <source>
        <dbReference type="EMBL" id="CAE4624803.1"/>
    </source>
</evidence>
<dbReference type="EMBL" id="HBNS01030779">
    <property type="protein sequence ID" value="CAE4624803.1"/>
    <property type="molecule type" value="Transcribed_RNA"/>
</dbReference>
<dbReference type="AlphaFoldDB" id="A0A7S4RUC8"/>
<proteinExistence type="predicted"/>
<keyword evidence="4" id="KW-0560">Oxidoreductase</keyword>
<dbReference type="InterPro" id="IPR044862">
    <property type="entry name" value="Pro_4_hyd_alph_FE2OG_OXY"/>
</dbReference>
<gene>
    <name evidence="8" type="ORF">DBRI00130_LOCUS24138</name>
</gene>
<dbReference type="InterPro" id="IPR005123">
    <property type="entry name" value="Oxoglu/Fe-dep_dioxygenase_dom"/>
</dbReference>
<sequence length="374" mass="41673">MTDANDDCNPKEDDDTKPIIRPINVPKRCSRYLHPPSKCTAFMIDGLLQQSDCNFLIQKAKAIQEGFHYITEATHVNPDDPTKTYKVQLQNPNPHKLSVFENSSFIKYLWEQKLKPILSSSSSSSSEASSYMTNFINRTNCGLPLGLNPRIRVLKYDSEDNDRFEPHFDATTNVGGDQTSLLTVLIYLNDGGGVDFDGGETFYLNHHVSSSTYSTIDNGSKHCDHDKNEAVKVVPSTGKAVIFEHDLYHSGAPLLWGTKYVMRTDILFASSSSLNDCVGDEQKEENKTNIQTEEDEEESPTTANANIAEICYQLDISKNDQAYLNELGILEITAESFLLPGVTRMRCMLQDGFESMEDVSKLIAAAAKAVADQK</sequence>
<dbReference type="GO" id="GO:0005783">
    <property type="term" value="C:endoplasmic reticulum"/>
    <property type="evidence" value="ECO:0007669"/>
    <property type="project" value="TreeGrafter"/>
</dbReference>
<evidence type="ECO:0000256" key="1">
    <source>
        <dbReference type="ARBA" id="ARBA00001961"/>
    </source>
</evidence>
<accession>A0A7S4RUC8</accession>
<dbReference type="GO" id="GO:0005506">
    <property type="term" value="F:iron ion binding"/>
    <property type="evidence" value="ECO:0007669"/>
    <property type="project" value="InterPro"/>
</dbReference>
<evidence type="ECO:0000256" key="2">
    <source>
        <dbReference type="ARBA" id="ARBA00022723"/>
    </source>
</evidence>
<protein>
    <recommendedName>
        <fullName evidence="7">Fe2OG dioxygenase domain-containing protein</fullName>
    </recommendedName>
</protein>
<evidence type="ECO:0000256" key="5">
    <source>
        <dbReference type="ARBA" id="ARBA00023004"/>
    </source>
</evidence>
<dbReference type="SMART" id="SM00702">
    <property type="entry name" value="P4Hc"/>
    <property type="match status" value="1"/>
</dbReference>
<dbReference type="PROSITE" id="PS51471">
    <property type="entry name" value="FE2OG_OXY"/>
    <property type="match status" value="1"/>
</dbReference>
<dbReference type="InterPro" id="IPR006620">
    <property type="entry name" value="Pro_4_hyd_alph"/>
</dbReference>
<evidence type="ECO:0000259" key="7">
    <source>
        <dbReference type="PROSITE" id="PS51471"/>
    </source>
</evidence>
<keyword evidence="2" id="KW-0479">Metal-binding</keyword>
<organism evidence="8">
    <name type="scientific">Ditylum brightwellii</name>
    <dbReference type="NCBI Taxonomy" id="49249"/>
    <lineage>
        <taxon>Eukaryota</taxon>
        <taxon>Sar</taxon>
        <taxon>Stramenopiles</taxon>
        <taxon>Ochrophyta</taxon>
        <taxon>Bacillariophyta</taxon>
        <taxon>Mediophyceae</taxon>
        <taxon>Lithodesmiophycidae</taxon>
        <taxon>Lithodesmiales</taxon>
        <taxon>Lithodesmiaceae</taxon>
        <taxon>Ditylum</taxon>
    </lineage>
</organism>
<dbReference type="InterPro" id="IPR045054">
    <property type="entry name" value="P4HA-like"/>
</dbReference>
<feature type="domain" description="Fe2OG dioxygenase" evidence="7">
    <location>
        <begin position="146"/>
        <end position="271"/>
    </location>
</feature>
<evidence type="ECO:0000256" key="4">
    <source>
        <dbReference type="ARBA" id="ARBA00023002"/>
    </source>
</evidence>
<feature type="region of interest" description="Disordered" evidence="6">
    <location>
        <begin position="278"/>
        <end position="303"/>
    </location>
</feature>
<dbReference type="GO" id="GO:0004656">
    <property type="term" value="F:procollagen-proline 4-dioxygenase activity"/>
    <property type="evidence" value="ECO:0007669"/>
    <property type="project" value="TreeGrafter"/>
</dbReference>
<keyword evidence="3" id="KW-0223">Dioxygenase</keyword>
<reference evidence="8" key="1">
    <citation type="submission" date="2021-01" db="EMBL/GenBank/DDBJ databases">
        <authorList>
            <person name="Corre E."/>
            <person name="Pelletier E."/>
            <person name="Niang G."/>
            <person name="Scheremetjew M."/>
            <person name="Finn R."/>
            <person name="Kale V."/>
            <person name="Holt S."/>
            <person name="Cochrane G."/>
            <person name="Meng A."/>
            <person name="Brown T."/>
            <person name="Cohen L."/>
        </authorList>
    </citation>
    <scope>NUCLEOTIDE SEQUENCE</scope>
    <source>
        <strain evidence="8">GSO104</strain>
    </source>
</reference>
<name>A0A7S4RUC8_9STRA</name>
<dbReference type="PANTHER" id="PTHR10869">
    <property type="entry name" value="PROLYL 4-HYDROXYLASE ALPHA SUBUNIT"/>
    <property type="match status" value="1"/>
</dbReference>
<dbReference type="Pfam" id="PF13640">
    <property type="entry name" value="2OG-FeII_Oxy_3"/>
    <property type="match status" value="1"/>
</dbReference>
<dbReference type="Gene3D" id="2.60.120.620">
    <property type="entry name" value="q2cbj1_9rhob like domain"/>
    <property type="match status" value="1"/>
</dbReference>
<comment type="cofactor">
    <cofactor evidence="1">
        <name>L-ascorbate</name>
        <dbReference type="ChEBI" id="CHEBI:38290"/>
    </cofactor>
</comment>
<dbReference type="GO" id="GO:0031418">
    <property type="term" value="F:L-ascorbic acid binding"/>
    <property type="evidence" value="ECO:0007669"/>
    <property type="project" value="InterPro"/>
</dbReference>
<dbReference type="PANTHER" id="PTHR10869:SF246">
    <property type="entry name" value="TRANSMEMBRANE PROLYL 4-HYDROXYLASE"/>
    <property type="match status" value="1"/>
</dbReference>
<evidence type="ECO:0000256" key="3">
    <source>
        <dbReference type="ARBA" id="ARBA00022964"/>
    </source>
</evidence>
<keyword evidence="5" id="KW-0408">Iron</keyword>
<evidence type="ECO:0000256" key="6">
    <source>
        <dbReference type="SAM" id="MobiDB-lite"/>
    </source>
</evidence>